<evidence type="ECO:0000256" key="3">
    <source>
        <dbReference type="ARBA" id="ARBA00022692"/>
    </source>
</evidence>
<evidence type="ECO:0000313" key="10">
    <source>
        <dbReference type="EMBL" id="KAJ7420987.1"/>
    </source>
</evidence>
<gene>
    <name evidence="10" type="primary">Lemd2</name>
    <name evidence="10" type="ORF">WISP_45396</name>
</gene>
<comment type="subcellular location">
    <subcellularLocation>
        <location evidence="1">Nucleus inner membrane</location>
    </subcellularLocation>
</comment>
<keyword evidence="3 7" id="KW-0812">Transmembrane</keyword>
<reference evidence="10" key="1">
    <citation type="submission" date="2019-10" db="EMBL/GenBank/DDBJ databases">
        <authorList>
            <person name="Soares A.E.R."/>
            <person name="Aleixo A."/>
            <person name="Schneider P."/>
            <person name="Miyaki C.Y."/>
            <person name="Schneider M.P."/>
            <person name="Mello C."/>
            <person name="Vasconcelos A.T.R."/>
        </authorList>
    </citation>
    <scope>NUCLEOTIDE SEQUENCE</scope>
    <source>
        <tissue evidence="10">Muscle</tissue>
    </source>
</reference>
<feature type="chain" id="PRO_5045561583" evidence="8">
    <location>
        <begin position="32"/>
        <end position="463"/>
    </location>
</feature>
<feature type="transmembrane region" description="Helical" evidence="7">
    <location>
        <begin position="332"/>
        <end position="357"/>
    </location>
</feature>
<dbReference type="InterPro" id="IPR052277">
    <property type="entry name" value="INM_ESCRT-Associated"/>
</dbReference>
<dbReference type="PANTHER" id="PTHR13428">
    <property type="entry name" value="INNER NUCLEAR MEMBRANE PROTEIN MAN1 LEM DOMAIN CONTAINING PROTEIN"/>
    <property type="match status" value="1"/>
</dbReference>
<keyword evidence="4 7" id="KW-1133">Transmembrane helix</keyword>
<evidence type="ECO:0000256" key="4">
    <source>
        <dbReference type="ARBA" id="ARBA00022989"/>
    </source>
</evidence>
<evidence type="ECO:0000256" key="8">
    <source>
        <dbReference type="SAM" id="SignalP"/>
    </source>
</evidence>
<comment type="caution">
    <text evidence="10">The sequence shown here is derived from an EMBL/GenBank/DDBJ whole genome shotgun (WGS) entry which is preliminary data.</text>
</comment>
<evidence type="ECO:0000256" key="7">
    <source>
        <dbReference type="SAM" id="Phobius"/>
    </source>
</evidence>
<evidence type="ECO:0000313" key="11">
    <source>
        <dbReference type="Proteomes" id="UP001145742"/>
    </source>
</evidence>
<keyword evidence="8" id="KW-0732">Signal</keyword>
<feature type="transmembrane region" description="Helical" evidence="7">
    <location>
        <begin position="173"/>
        <end position="191"/>
    </location>
</feature>
<evidence type="ECO:0000256" key="2">
    <source>
        <dbReference type="ARBA" id="ARBA00022553"/>
    </source>
</evidence>
<evidence type="ECO:0000256" key="5">
    <source>
        <dbReference type="ARBA" id="ARBA00023136"/>
    </source>
</evidence>
<accession>A0ABQ9DL94</accession>
<evidence type="ECO:0000256" key="1">
    <source>
        <dbReference type="ARBA" id="ARBA00004540"/>
    </source>
</evidence>
<dbReference type="EMBL" id="WHWB01033258">
    <property type="protein sequence ID" value="KAJ7420987.1"/>
    <property type="molecule type" value="Genomic_DNA"/>
</dbReference>
<dbReference type="InterPro" id="IPR041885">
    <property type="entry name" value="MAN1_winged_helix_dom"/>
</dbReference>
<dbReference type="PANTHER" id="PTHR13428:SF8">
    <property type="entry name" value="LEM DOMAIN-CONTAINING PROTEIN 2"/>
    <property type="match status" value="1"/>
</dbReference>
<keyword evidence="6" id="KW-0539">Nucleus</keyword>
<feature type="domain" description="Man1/Src1-like C-terminal" evidence="9">
    <location>
        <begin position="224"/>
        <end position="453"/>
    </location>
</feature>
<name>A0ABQ9DL94_9PASS</name>
<keyword evidence="2" id="KW-0597">Phosphoprotein</keyword>
<evidence type="ECO:0000256" key="6">
    <source>
        <dbReference type="ARBA" id="ARBA00023242"/>
    </source>
</evidence>
<sequence length="463" mass="53277">MGQTLMMVSRKVVASLLLVYLVSLLAEQAEGFMPFFTQSDFQKMQLQEKERNKGGQKKSLSSLQQLDEEGLSEQPIVGVNTAKTIQQAVPVRPGMWLTPRQLEKYQDVLEKLLAELLQDTPDESEEKALELLKLKDSTYVNEILTARSALLRSAPRQQPEGRGGGLEFYLSQFLYLASVVLLVIFVGILAVKMVGSGWLDRRDESFNLLPVDCDKSTDDFCQAKQKDMTMAVLHELYNYLSVQAGNFECGNPENLKSKCIWVSEAKDHVMNVTGSSPKKFDAALHWILNSNKDLGIWLKGRDPSGPVSSIQEVFCLESAHPQMGLGCRFRRAVVTAITNLFLFFWSLMALWGFLIFLRYRWRKREEEEQAMYEMVKKIIAVVQDHYKEWERNLERYPYVGIFHVRDSLIPPQSRKKMKRVWERAVEFLASNESRIQTESHRVAGEDMLVWRWTQPSYLSDSEH</sequence>
<protein>
    <submittedName>
        <fullName evidence="10">LEM domain-containing protein 2</fullName>
    </submittedName>
</protein>
<evidence type="ECO:0000259" key="9">
    <source>
        <dbReference type="Pfam" id="PF09402"/>
    </source>
</evidence>
<dbReference type="InterPro" id="IPR018996">
    <property type="entry name" value="Man1/Src1-like_C"/>
</dbReference>
<organism evidence="10 11">
    <name type="scientific">Willisornis vidua</name>
    <name type="common">Xingu scale-backed antbird</name>
    <dbReference type="NCBI Taxonomy" id="1566151"/>
    <lineage>
        <taxon>Eukaryota</taxon>
        <taxon>Metazoa</taxon>
        <taxon>Chordata</taxon>
        <taxon>Craniata</taxon>
        <taxon>Vertebrata</taxon>
        <taxon>Euteleostomi</taxon>
        <taxon>Archelosauria</taxon>
        <taxon>Archosauria</taxon>
        <taxon>Dinosauria</taxon>
        <taxon>Saurischia</taxon>
        <taxon>Theropoda</taxon>
        <taxon>Coelurosauria</taxon>
        <taxon>Aves</taxon>
        <taxon>Neognathae</taxon>
        <taxon>Neoaves</taxon>
        <taxon>Telluraves</taxon>
        <taxon>Australaves</taxon>
        <taxon>Passeriformes</taxon>
        <taxon>Thamnophilidae</taxon>
        <taxon>Willisornis</taxon>
    </lineage>
</organism>
<proteinExistence type="predicted"/>
<dbReference type="Proteomes" id="UP001145742">
    <property type="component" value="Unassembled WGS sequence"/>
</dbReference>
<dbReference type="Pfam" id="PF09402">
    <property type="entry name" value="MSC"/>
    <property type="match status" value="1"/>
</dbReference>
<keyword evidence="11" id="KW-1185">Reference proteome</keyword>
<dbReference type="Gene3D" id="1.10.10.1180">
    <property type="entry name" value="MAN1, winged-helix domain"/>
    <property type="match status" value="1"/>
</dbReference>
<keyword evidence="5 7" id="KW-0472">Membrane</keyword>
<feature type="signal peptide" evidence="8">
    <location>
        <begin position="1"/>
        <end position="31"/>
    </location>
</feature>